<accession>A0A7S4HTD4</accession>
<name>A0A7S4HTD4_9EUKA</name>
<dbReference type="AlphaFoldDB" id="A0A7S4HTD4"/>
<evidence type="ECO:0000313" key="1">
    <source>
        <dbReference type="EMBL" id="CAE2208654.1"/>
    </source>
</evidence>
<organism evidence="1">
    <name type="scientific">Vannella robusta</name>
    <dbReference type="NCBI Taxonomy" id="1487602"/>
    <lineage>
        <taxon>Eukaryota</taxon>
        <taxon>Amoebozoa</taxon>
        <taxon>Discosea</taxon>
        <taxon>Flabellinia</taxon>
        <taxon>Vannellidae</taxon>
        <taxon>Vannella</taxon>
    </lineage>
</organism>
<sequence>MEVVREFTWTSDEASAWGTLKAVGCDTHGNVYVAAGNDLYQMIEKELNFVRKLADESAHDEPFEVFTLAFDKTDRFYIASNWFGLQVFADVKKTEENDTDLLFSLPDWFGPFSLSHPSGQLCGVNYKESETGVMSFINWNAETEEFKVKPWPAWGDDMGDWLMTGRDPTYSIRRAWYPDRIMIYLVDKLSYTCPMDGLRSLHMMFAPDGRNIKYLNHTFLSCPWDSELEMPFTAEIPHKEVSSELLLFTPRGVITERGQHFLDFEEYEDESTYTKAFSATDFEGMGSRRTNYVLGLTTSEHKNSVRVIVVQRNDSDTK</sequence>
<proteinExistence type="predicted"/>
<reference evidence="1" key="1">
    <citation type="submission" date="2021-01" db="EMBL/GenBank/DDBJ databases">
        <authorList>
            <person name="Corre E."/>
            <person name="Pelletier E."/>
            <person name="Niang G."/>
            <person name="Scheremetjew M."/>
            <person name="Finn R."/>
            <person name="Kale V."/>
            <person name="Holt S."/>
            <person name="Cochrane G."/>
            <person name="Meng A."/>
            <person name="Brown T."/>
            <person name="Cohen L."/>
        </authorList>
    </citation>
    <scope>NUCLEOTIDE SEQUENCE</scope>
    <source>
        <strain evidence="1">DIVA3 518/3/11/1/6</strain>
    </source>
</reference>
<dbReference type="EMBL" id="HBKP01005993">
    <property type="protein sequence ID" value="CAE2208654.1"/>
    <property type="molecule type" value="Transcribed_RNA"/>
</dbReference>
<gene>
    <name evidence="1" type="ORF">VSP0166_LOCUS4308</name>
</gene>
<protein>
    <submittedName>
        <fullName evidence="1">Uncharacterized protein</fullName>
    </submittedName>
</protein>